<gene>
    <name evidence="2" type="ORF">RDWZM_001469</name>
</gene>
<comment type="caution">
    <text evidence="2">The sequence shown here is derived from an EMBL/GenBank/DDBJ whole genome shotgun (WGS) entry which is preliminary data.</text>
</comment>
<keyword evidence="3" id="KW-1185">Reference proteome</keyword>
<feature type="compositionally biased region" description="Low complexity" evidence="1">
    <location>
        <begin position="46"/>
        <end position="62"/>
    </location>
</feature>
<proteinExistence type="predicted"/>
<accession>A0A9Q0RQL0</accession>
<sequence>MNNDDDQQYNTSLKSVPLKNDDEDDDLNHNKNISNECHQSIIVQRTDSMSSISTKSTSSNSTQCDSCNRDQVNSGNDHQCNHSLVICNFNATEQRTTSISDVDSDQDLNDEDSVFVNVDEEEEDDNDDDYIDMFSYRSTNSNDSTLTLDMIETFRNIKSPYKSFGYSDHHILLLESYAINRTHLLDFPNKQSMIVEKICTKSDLNDFNLHLFLLDQFVHYFLDDNNQSSINQMNDSKSIYRKMFQDYPLQRRSSERSRSHHRTSPLDSQYVICEKTSRILKGFTNSNFQTKKISISYLDQPFIEAYLDLIEQLIDITNEQKEMKQNKSTPDSIADQISNRQRKCAKQLTHFCLKLFTQFPELIQDMAETLSELMKRLGYLTLPNIHVPSVPIVLAHFSAMKNESGCLNSFELDPTRIDRLVKSLYSEYNLVPLFQLYYSAASFVRGKFCKSIERRYQLDPSLNNEKLFQKFYRSAFVNRKSPLLNVLHDLTVDINDINGEKYHRSLVAFCYRATICRYANCLINSVGCDFINGEVDSENLNIEHNELHQSYRHSYSTHPINNLTEPVCRMLVGHLYKLTIQLILLSSVYSIDVGNQFLKRLLQIQVDGK</sequence>
<dbReference type="AlphaFoldDB" id="A0A9Q0RQL0"/>
<evidence type="ECO:0000313" key="3">
    <source>
        <dbReference type="Proteomes" id="UP001142055"/>
    </source>
</evidence>
<organism evidence="2 3">
    <name type="scientific">Blomia tropicalis</name>
    <name type="common">Mite</name>
    <dbReference type="NCBI Taxonomy" id="40697"/>
    <lineage>
        <taxon>Eukaryota</taxon>
        <taxon>Metazoa</taxon>
        <taxon>Ecdysozoa</taxon>
        <taxon>Arthropoda</taxon>
        <taxon>Chelicerata</taxon>
        <taxon>Arachnida</taxon>
        <taxon>Acari</taxon>
        <taxon>Acariformes</taxon>
        <taxon>Sarcoptiformes</taxon>
        <taxon>Astigmata</taxon>
        <taxon>Glycyphagoidea</taxon>
        <taxon>Echimyopodidae</taxon>
        <taxon>Blomia</taxon>
    </lineage>
</organism>
<feature type="region of interest" description="Disordered" evidence="1">
    <location>
        <begin position="1"/>
        <end position="66"/>
    </location>
</feature>
<name>A0A9Q0RQL0_BLOTA</name>
<dbReference type="Proteomes" id="UP001142055">
    <property type="component" value="Chromosome 1"/>
</dbReference>
<evidence type="ECO:0000256" key="1">
    <source>
        <dbReference type="SAM" id="MobiDB-lite"/>
    </source>
</evidence>
<feature type="compositionally biased region" description="Polar residues" evidence="1">
    <location>
        <begin position="30"/>
        <end position="45"/>
    </location>
</feature>
<dbReference type="EMBL" id="JAPWDV010000001">
    <property type="protein sequence ID" value="KAJ6222924.1"/>
    <property type="molecule type" value="Genomic_DNA"/>
</dbReference>
<evidence type="ECO:0000313" key="2">
    <source>
        <dbReference type="EMBL" id="KAJ6222924.1"/>
    </source>
</evidence>
<reference evidence="2" key="1">
    <citation type="submission" date="2022-12" db="EMBL/GenBank/DDBJ databases">
        <title>Genome assemblies of Blomia tropicalis.</title>
        <authorList>
            <person name="Cui Y."/>
        </authorList>
    </citation>
    <scope>NUCLEOTIDE SEQUENCE</scope>
    <source>
        <tissue evidence="2">Adult mites</tissue>
    </source>
</reference>
<protein>
    <submittedName>
        <fullName evidence="2">Uncharacterized protein</fullName>
    </submittedName>
</protein>